<protein>
    <submittedName>
        <fullName evidence="2">Putative membrane protein</fullName>
    </submittedName>
</protein>
<keyword evidence="1" id="KW-0812">Transmembrane</keyword>
<dbReference type="InParanoid" id="F5YD15"/>
<dbReference type="RefSeq" id="WP_015712736.1">
    <property type="nucleotide sequence ID" value="NC_015577.1"/>
</dbReference>
<feature type="transmembrane region" description="Helical" evidence="1">
    <location>
        <begin position="310"/>
        <end position="327"/>
    </location>
</feature>
<dbReference type="HOGENOM" id="CLU_826222_0_0_12"/>
<feature type="transmembrane region" description="Helical" evidence="1">
    <location>
        <begin position="172"/>
        <end position="192"/>
    </location>
</feature>
<evidence type="ECO:0000256" key="1">
    <source>
        <dbReference type="SAM" id="Phobius"/>
    </source>
</evidence>
<reference evidence="3" key="1">
    <citation type="submission" date="2009-12" db="EMBL/GenBank/DDBJ databases">
        <title>Complete sequence of Treponema azotonutricium strain ZAS-9.</title>
        <authorList>
            <person name="Tetu S.G."/>
            <person name="Matson E."/>
            <person name="Ren Q."/>
            <person name="Seshadri R."/>
            <person name="Elbourne L."/>
            <person name="Hassan K.A."/>
            <person name="Durkin A."/>
            <person name="Radune D."/>
            <person name="Mohamoud Y."/>
            <person name="Shay R."/>
            <person name="Jin S."/>
            <person name="Zhang X."/>
            <person name="Lucey K."/>
            <person name="Ballor N.R."/>
            <person name="Ottesen E."/>
            <person name="Rosenthal R."/>
            <person name="Allen A."/>
            <person name="Leadbetter J.R."/>
            <person name="Paulsen I.T."/>
        </authorList>
    </citation>
    <scope>NUCLEOTIDE SEQUENCE [LARGE SCALE GENOMIC DNA]</scope>
    <source>
        <strain evidence="3">ATCC BAA-888 / DSM 13862 / ZAS-9</strain>
    </source>
</reference>
<feature type="transmembrane region" description="Helical" evidence="1">
    <location>
        <begin position="198"/>
        <end position="218"/>
    </location>
</feature>
<evidence type="ECO:0000313" key="3">
    <source>
        <dbReference type="Proteomes" id="UP000009222"/>
    </source>
</evidence>
<reference evidence="2 3" key="2">
    <citation type="journal article" date="2011" name="ISME J.">
        <title>RNA-seq reveals cooperative metabolic interactions between two termite-gut spirochete species in co-culture.</title>
        <authorList>
            <person name="Rosenthal A.Z."/>
            <person name="Matson E.G."/>
            <person name="Eldar A."/>
            <person name="Leadbetter J.R."/>
        </authorList>
    </citation>
    <scope>NUCLEOTIDE SEQUENCE [LARGE SCALE GENOMIC DNA]</scope>
    <source>
        <strain evidence="3">ATCC BAA-888 / DSM 13862 / ZAS-9</strain>
    </source>
</reference>
<feature type="transmembrane region" description="Helical" evidence="1">
    <location>
        <begin position="252"/>
        <end position="272"/>
    </location>
</feature>
<dbReference type="EMBL" id="CP001841">
    <property type="protein sequence ID" value="AEF83167.1"/>
    <property type="molecule type" value="Genomic_DNA"/>
</dbReference>
<feature type="transmembrane region" description="Helical" evidence="1">
    <location>
        <begin position="61"/>
        <end position="80"/>
    </location>
</feature>
<feature type="transmembrane region" description="Helical" evidence="1">
    <location>
        <begin position="125"/>
        <end position="151"/>
    </location>
</feature>
<proteinExistence type="predicted"/>
<dbReference type="STRING" id="545695.TREAZ_2800"/>
<sequence length="336" mass="36072">MIPFYALSFLSGFFETGPLMMTLVSGFTGGIVSSAIVQALACVLCYQIGNLAPCPVQLSRPIIIASGLLGTFCFTVAMLSLPHAAVLAARLLGSAFISVCIQSARSVMKSGASKMFKRGARVAGFALGFFCTPLLAPVAAVLAVIFSIAALRRIPAIKSRVILPRLDGLNAVMIFHQMHYFVYCYAAFIIAFELGGRASAVLAFLASWTVYVLSPLLYRKVKDPRKAFFFGHSLLVIILTGIYFVPPLPVKLLLYLMTGIGGTTEFCIGNLAKKWGLYREDVQGFSENIGHVLGVAACLLLFIIQGDLQISLLFAAAFALTAIACMAKKVISISKE</sequence>
<dbReference type="AlphaFoldDB" id="F5YD15"/>
<dbReference type="OrthoDB" id="3035957at2"/>
<keyword evidence="3" id="KW-1185">Reference proteome</keyword>
<dbReference type="KEGG" id="taz:TREAZ_2800"/>
<feature type="transmembrane region" description="Helical" evidence="1">
    <location>
        <begin position="21"/>
        <end position="49"/>
    </location>
</feature>
<feature type="transmembrane region" description="Helical" evidence="1">
    <location>
        <begin position="284"/>
        <end position="304"/>
    </location>
</feature>
<dbReference type="Proteomes" id="UP000009222">
    <property type="component" value="Chromosome"/>
</dbReference>
<feature type="transmembrane region" description="Helical" evidence="1">
    <location>
        <begin position="227"/>
        <end position="246"/>
    </location>
</feature>
<keyword evidence="1" id="KW-0472">Membrane</keyword>
<gene>
    <name evidence="2" type="ordered locus">TREAZ_2800</name>
</gene>
<keyword evidence="1" id="KW-1133">Transmembrane helix</keyword>
<organism evidence="2 3">
    <name type="scientific">Leadbettera azotonutricia (strain ATCC BAA-888 / DSM 13862 / ZAS-9)</name>
    <name type="common">Treponema azotonutricium</name>
    <dbReference type="NCBI Taxonomy" id="545695"/>
    <lineage>
        <taxon>Bacteria</taxon>
        <taxon>Pseudomonadati</taxon>
        <taxon>Spirochaetota</taxon>
        <taxon>Spirochaetia</taxon>
        <taxon>Spirochaetales</taxon>
        <taxon>Breznakiellaceae</taxon>
        <taxon>Leadbettera</taxon>
    </lineage>
</organism>
<name>F5YD15_LEAAZ</name>
<accession>F5YD15</accession>
<evidence type="ECO:0000313" key="2">
    <source>
        <dbReference type="EMBL" id="AEF83167.1"/>
    </source>
</evidence>